<sequence length="281" mass="30918">MGNGEKYKMYSVALRKPIPTCSFAFNASSWHVHVYNGVYTSHRRQCRCASSSTRPSWLNTDLILSARISKAVATIAPQFIDDPVLVYMTNNSSKDQRLPLLHTVFEFMITAAVANKGTIYEAADWKSATVMVPPGKDVANPMTLISSGGLGFFANLGISGTVKTLYEFPREIGPHKTRVLGKRPFYYIFIVATVPEGRGRGLASKIIKQVLAIAQKEQRPAWLEASTEGSKCVYAKLGFKEVGTVVLGKGKCDATGLPMKGGPGIRLWPMVWEPLKKSQRE</sequence>
<dbReference type="InterPro" id="IPR052523">
    <property type="entry name" value="Trichothecene_AcTrans"/>
</dbReference>
<dbReference type="GO" id="GO:0016747">
    <property type="term" value="F:acyltransferase activity, transferring groups other than amino-acyl groups"/>
    <property type="evidence" value="ECO:0007669"/>
    <property type="project" value="InterPro"/>
</dbReference>
<dbReference type="PANTHER" id="PTHR42791">
    <property type="entry name" value="GNAT FAMILY ACETYLTRANSFERASE"/>
    <property type="match status" value="1"/>
</dbReference>
<feature type="domain" description="GCN5-related N-acetyltransferase Rv2170-like" evidence="1">
    <location>
        <begin position="184"/>
        <end position="242"/>
    </location>
</feature>
<keyword evidence="3" id="KW-1185">Reference proteome</keyword>
<proteinExistence type="predicted"/>
<dbReference type="PANTHER" id="PTHR42791:SF1">
    <property type="entry name" value="N-ACETYLTRANSFERASE DOMAIN-CONTAINING PROTEIN"/>
    <property type="match status" value="1"/>
</dbReference>
<organism evidence="2 3">
    <name type="scientific">Beauveria asiatica</name>
    <dbReference type="NCBI Taxonomy" id="1069075"/>
    <lineage>
        <taxon>Eukaryota</taxon>
        <taxon>Fungi</taxon>
        <taxon>Dikarya</taxon>
        <taxon>Ascomycota</taxon>
        <taxon>Pezizomycotina</taxon>
        <taxon>Sordariomycetes</taxon>
        <taxon>Hypocreomycetidae</taxon>
        <taxon>Hypocreales</taxon>
        <taxon>Cordycipitaceae</taxon>
        <taxon>Beauveria</taxon>
    </lineage>
</organism>
<comment type="caution">
    <text evidence="2">The sequence shown here is derived from an EMBL/GenBank/DDBJ whole genome shotgun (WGS) entry which is preliminary data.</text>
</comment>
<evidence type="ECO:0000313" key="2">
    <source>
        <dbReference type="EMBL" id="KAK8145923.1"/>
    </source>
</evidence>
<reference evidence="2 3" key="1">
    <citation type="submission" date="2020-02" db="EMBL/GenBank/DDBJ databases">
        <title>Comparative genomics of the hypocrealean fungal genus Beauvera.</title>
        <authorList>
            <person name="Showalter D.N."/>
            <person name="Bushley K.E."/>
            <person name="Rehner S.A."/>
        </authorList>
    </citation>
    <scope>NUCLEOTIDE SEQUENCE [LARGE SCALE GENOMIC DNA]</scope>
    <source>
        <strain evidence="2 3">ARSEF4384</strain>
    </source>
</reference>
<dbReference type="Pfam" id="PF08445">
    <property type="entry name" value="FR47"/>
    <property type="match status" value="1"/>
</dbReference>
<dbReference type="SUPFAM" id="SSF55729">
    <property type="entry name" value="Acyl-CoA N-acyltransferases (Nat)"/>
    <property type="match status" value="1"/>
</dbReference>
<evidence type="ECO:0000313" key="3">
    <source>
        <dbReference type="Proteomes" id="UP001397290"/>
    </source>
</evidence>
<dbReference type="EMBL" id="JAAHCF010000246">
    <property type="protein sequence ID" value="KAK8145923.1"/>
    <property type="molecule type" value="Genomic_DNA"/>
</dbReference>
<protein>
    <recommendedName>
        <fullName evidence="1">GCN5-related N-acetyltransferase Rv2170-like domain-containing protein</fullName>
    </recommendedName>
</protein>
<evidence type="ECO:0000259" key="1">
    <source>
        <dbReference type="Pfam" id="PF08445"/>
    </source>
</evidence>
<gene>
    <name evidence="2" type="ORF">G3M48_003798</name>
</gene>
<dbReference type="InterPro" id="IPR016181">
    <property type="entry name" value="Acyl_CoA_acyltransferase"/>
</dbReference>
<dbReference type="CDD" id="cd04301">
    <property type="entry name" value="NAT_SF"/>
    <property type="match status" value="1"/>
</dbReference>
<dbReference type="InterPro" id="IPR013653">
    <property type="entry name" value="GCN5-like_dom"/>
</dbReference>
<dbReference type="Proteomes" id="UP001397290">
    <property type="component" value="Unassembled WGS sequence"/>
</dbReference>
<dbReference type="Gene3D" id="3.40.630.30">
    <property type="match status" value="1"/>
</dbReference>
<accession>A0AAW0RV65</accession>
<dbReference type="AlphaFoldDB" id="A0AAW0RV65"/>
<name>A0AAW0RV65_9HYPO</name>